<evidence type="ECO:0000313" key="2">
    <source>
        <dbReference type="Proteomes" id="UP000821866"/>
    </source>
</evidence>
<comment type="caution">
    <text evidence="1">The sequence shown here is derived from an EMBL/GenBank/DDBJ whole genome shotgun (WGS) entry which is preliminary data.</text>
</comment>
<reference evidence="1" key="2">
    <citation type="submission" date="2021-09" db="EMBL/GenBank/DDBJ databases">
        <authorList>
            <person name="Jia N."/>
            <person name="Wang J."/>
            <person name="Shi W."/>
            <person name="Du L."/>
            <person name="Sun Y."/>
            <person name="Zhan W."/>
            <person name="Jiang J."/>
            <person name="Wang Q."/>
            <person name="Zhang B."/>
            <person name="Ji P."/>
            <person name="Sakyi L.B."/>
            <person name="Cui X."/>
            <person name="Yuan T."/>
            <person name="Jiang B."/>
            <person name="Yang W."/>
            <person name="Lam T.T.-Y."/>
            <person name="Chang Q."/>
            <person name="Ding S."/>
            <person name="Wang X."/>
            <person name="Zhu J."/>
            <person name="Ruan X."/>
            <person name="Zhao L."/>
            <person name="Wei J."/>
            <person name="Que T."/>
            <person name="Du C."/>
            <person name="Cheng J."/>
            <person name="Dai P."/>
            <person name="Han X."/>
            <person name="Huang E."/>
            <person name="Gao Y."/>
            <person name="Liu J."/>
            <person name="Shao H."/>
            <person name="Ye R."/>
            <person name="Li L."/>
            <person name="Wei W."/>
            <person name="Wang X."/>
            <person name="Wang C."/>
            <person name="Huo Q."/>
            <person name="Li W."/>
            <person name="Guo W."/>
            <person name="Chen H."/>
            <person name="Chen S."/>
            <person name="Zhou L."/>
            <person name="Zhou L."/>
            <person name="Ni X."/>
            <person name="Tian J."/>
            <person name="Zhou Y."/>
            <person name="Sheng Y."/>
            <person name="Liu T."/>
            <person name="Pan Y."/>
            <person name="Xia L."/>
            <person name="Li J."/>
            <person name="Zhao F."/>
            <person name="Cao W."/>
        </authorList>
    </citation>
    <scope>NUCLEOTIDE SEQUENCE</scope>
    <source>
        <strain evidence="1">Rmic-2018</strain>
        <tissue evidence="1">Larvae</tissue>
    </source>
</reference>
<evidence type="ECO:0000313" key="1">
    <source>
        <dbReference type="EMBL" id="KAH8024416.1"/>
    </source>
</evidence>
<sequence>MLRTPRNPTVLGLRRIKNPTTVVILFNGLEVPNYVNCGPIMYRCTLYKRQIDTCRNCGRVGYRQDVCPHPTDKVFDQCGHDPPGPDRTTYALHPSVRCMDAHT</sequence>
<keyword evidence="2" id="KW-1185">Reference proteome</keyword>
<proteinExistence type="predicted"/>
<dbReference type="EMBL" id="JABSTU010000008">
    <property type="protein sequence ID" value="KAH8024416.1"/>
    <property type="molecule type" value="Genomic_DNA"/>
</dbReference>
<dbReference type="Proteomes" id="UP000821866">
    <property type="component" value="Chromosome 6"/>
</dbReference>
<evidence type="ECO:0008006" key="3">
    <source>
        <dbReference type="Google" id="ProtNLM"/>
    </source>
</evidence>
<protein>
    <recommendedName>
        <fullName evidence="3">CCHC-type domain-containing protein</fullName>
    </recommendedName>
</protein>
<gene>
    <name evidence="1" type="ORF">HPB51_022921</name>
</gene>
<accession>A0A9J6DRD6</accession>
<organism evidence="1 2">
    <name type="scientific">Rhipicephalus microplus</name>
    <name type="common">Cattle tick</name>
    <name type="synonym">Boophilus microplus</name>
    <dbReference type="NCBI Taxonomy" id="6941"/>
    <lineage>
        <taxon>Eukaryota</taxon>
        <taxon>Metazoa</taxon>
        <taxon>Ecdysozoa</taxon>
        <taxon>Arthropoda</taxon>
        <taxon>Chelicerata</taxon>
        <taxon>Arachnida</taxon>
        <taxon>Acari</taxon>
        <taxon>Parasitiformes</taxon>
        <taxon>Ixodida</taxon>
        <taxon>Ixodoidea</taxon>
        <taxon>Ixodidae</taxon>
        <taxon>Rhipicephalinae</taxon>
        <taxon>Rhipicephalus</taxon>
        <taxon>Boophilus</taxon>
    </lineage>
</organism>
<name>A0A9J6DRD6_RHIMP</name>
<dbReference type="AlphaFoldDB" id="A0A9J6DRD6"/>
<reference evidence="1" key="1">
    <citation type="journal article" date="2020" name="Cell">
        <title>Large-Scale Comparative Analyses of Tick Genomes Elucidate Their Genetic Diversity and Vector Capacities.</title>
        <authorList>
            <consortium name="Tick Genome and Microbiome Consortium (TIGMIC)"/>
            <person name="Jia N."/>
            <person name="Wang J."/>
            <person name="Shi W."/>
            <person name="Du L."/>
            <person name="Sun Y."/>
            <person name="Zhan W."/>
            <person name="Jiang J.F."/>
            <person name="Wang Q."/>
            <person name="Zhang B."/>
            <person name="Ji P."/>
            <person name="Bell-Sakyi L."/>
            <person name="Cui X.M."/>
            <person name="Yuan T.T."/>
            <person name="Jiang B.G."/>
            <person name="Yang W.F."/>
            <person name="Lam T.T."/>
            <person name="Chang Q.C."/>
            <person name="Ding S.J."/>
            <person name="Wang X.J."/>
            <person name="Zhu J.G."/>
            <person name="Ruan X.D."/>
            <person name="Zhao L."/>
            <person name="Wei J.T."/>
            <person name="Ye R.Z."/>
            <person name="Que T.C."/>
            <person name="Du C.H."/>
            <person name="Zhou Y.H."/>
            <person name="Cheng J.X."/>
            <person name="Dai P.F."/>
            <person name="Guo W.B."/>
            <person name="Han X.H."/>
            <person name="Huang E.J."/>
            <person name="Li L.F."/>
            <person name="Wei W."/>
            <person name="Gao Y.C."/>
            <person name="Liu J.Z."/>
            <person name="Shao H.Z."/>
            <person name="Wang X."/>
            <person name="Wang C.C."/>
            <person name="Yang T.C."/>
            <person name="Huo Q.B."/>
            <person name="Li W."/>
            <person name="Chen H.Y."/>
            <person name="Chen S.E."/>
            <person name="Zhou L.G."/>
            <person name="Ni X.B."/>
            <person name="Tian J.H."/>
            <person name="Sheng Y."/>
            <person name="Liu T."/>
            <person name="Pan Y.S."/>
            <person name="Xia L.Y."/>
            <person name="Li J."/>
            <person name="Zhao F."/>
            <person name="Cao W.C."/>
        </authorList>
    </citation>
    <scope>NUCLEOTIDE SEQUENCE</scope>
    <source>
        <strain evidence="1">Rmic-2018</strain>
    </source>
</reference>